<reference evidence="1" key="1">
    <citation type="submission" date="2018-05" db="EMBL/GenBank/DDBJ databases">
        <authorList>
            <person name="Lanie J.A."/>
            <person name="Ng W.-L."/>
            <person name="Kazmierczak K.M."/>
            <person name="Andrzejewski T.M."/>
            <person name="Davidsen T.M."/>
            <person name="Wayne K.J."/>
            <person name="Tettelin H."/>
            <person name="Glass J.I."/>
            <person name="Rusch D."/>
            <person name="Podicherti R."/>
            <person name="Tsui H.-C.T."/>
            <person name="Winkler M.E."/>
        </authorList>
    </citation>
    <scope>NUCLEOTIDE SEQUENCE</scope>
</reference>
<accession>A0A382B8S3</accession>
<dbReference type="Gene3D" id="3.50.50.60">
    <property type="entry name" value="FAD/NAD(P)-binding domain"/>
    <property type="match status" value="1"/>
</dbReference>
<dbReference type="PANTHER" id="PTHR10668">
    <property type="entry name" value="PHYTOENE DEHYDROGENASE"/>
    <property type="match status" value="1"/>
</dbReference>
<dbReference type="InterPro" id="IPR036188">
    <property type="entry name" value="FAD/NAD-bd_sf"/>
</dbReference>
<dbReference type="PRINTS" id="PR00419">
    <property type="entry name" value="ADXRDTASE"/>
</dbReference>
<organism evidence="1">
    <name type="scientific">marine metagenome</name>
    <dbReference type="NCBI Taxonomy" id="408172"/>
    <lineage>
        <taxon>unclassified sequences</taxon>
        <taxon>metagenomes</taxon>
        <taxon>ecological metagenomes</taxon>
    </lineage>
</organism>
<name>A0A382B8S3_9ZZZZ</name>
<proteinExistence type="predicted"/>
<gene>
    <name evidence="1" type="ORF">METZ01_LOCUS163064</name>
</gene>
<dbReference type="Pfam" id="PF13450">
    <property type="entry name" value="NAD_binding_8"/>
    <property type="match status" value="1"/>
</dbReference>
<dbReference type="EMBL" id="UINC01028722">
    <property type="protein sequence ID" value="SVB10210.1"/>
    <property type="molecule type" value="Genomic_DNA"/>
</dbReference>
<evidence type="ECO:0008006" key="2">
    <source>
        <dbReference type="Google" id="ProtNLM"/>
    </source>
</evidence>
<dbReference type="SUPFAM" id="SSF51905">
    <property type="entry name" value="FAD/NAD(P)-binding domain"/>
    <property type="match status" value="1"/>
</dbReference>
<feature type="non-terminal residue" evidence="1">
    <location>
        <position position="194"/>
    </location>
</feature>
<protein>
    <recommendedName>
        <fullName evidence="2">FAD dependent oxidoreductase domain-containing protein</fullName>
    </recommendedName>
</protein>
<dbReference type="PANTHER" id="PTHR10668:SF103">
    <property type="entry name" value="PYRIDINE NUCLEOTIDE-DISULFIDE OXIDOREDUCTASE DOMAIN-CONTAINING PROTEIN 2"/>
    <property type="match status" value="1"/>
</dbReference>
<evidence type="ECO:0000313" key="1">
    <source>
        <dbReference type="EMBL" id="SVB10210.1"/>
    </source>
</evidence>
<sequence length="194" mass="21562">MKPLQNIDALIIGGGHNGLVCAFYLAKAGLNVSVYEKRAIVGGAAVTEEFHPGFKNSVASYTVSLLNPKIIEEMSLKEYGLRIVKRPISNFLPINDSSYLKLGGGLEKTQQEFNKFSAKDAARLPEYYDRIEAVADVLRDLSVKTPPNPKQGIKAAIEFALQLWPIAIKGNQVHRDVYNLFTKSARSFLDSWFE</sequence>
<dbReference type="AlphaFoldDB" id="A0A382B8S3"/>